<evidence type="ECO:0000313" key="1">
    <source>
        <dbReference type="EMBL" id="CTQ40982.1"/>
    </source>
</evidence>
<dbReference type="Proteomes" id="UP000002899">
    <property type="component" value="Chromosome III"/>
</dbReference>
<dbReference type="RefSeq" id="XP_012648993.1">
    <property type="nucleotide sequence ID" value="XM_012793539.1"/>
</dbReference>
<reference evidence="1 2" key="2">
    <citation type="journal article" date="2013" name="PLoS ONE">
        <title>Whole genome mapping and re-organization of the nuclear and mitochondrial genomes of Babesia microti isolates.</title>
        <authorList>
            <person name="Cornillot E."/>
            <person name="Dassouli A."/>
            <person name="Garg A."/>
            <person name="Pachikara N."/>
            <person name="Randazzo S."/>
            <person name="Depoix D."/>
            <person name="Carcy B."/>
            <person name="Delbecq S."/>
            <person name="Frutos R."/>
            <person name="Silva J.C."/>
            <person name="Sutton R."/>
            <person name="Krause P.J."/>
            <person name="Mamoun C.B."/>
        </authorList>
    </citation>
    <scope>NUCLEOTIDE SEQUENCE [LARGE SCALE GENOMIC DNA]</scope>
    <source>
        <strain evidence="1 2">RI</strain>
    </source>
</reference>
<dbReference type="KEGG" id="bmic:BMR1_03g01915"/>
<gene>
    <name evidence="1" type="ORF">BMR1_03g01915</name>
</gene>
<dbReference type="GeneID" id="24425024"/>
<protein>
    <submittedName>
        <fullName evidence="1">Uncharacterized protein</fullName>
    </submittedName>
</protein>
<keyword evidence="2" id="KW-1185">Reference proteome</keyword>
<evidence type="ECO:0000313" key="2">
    <source>
        <dbReference type="Proteomes" id="UP000002899"/>
    </source>
</evidence>
<name>A0A0K3AN90_BABMR</name>
<dbReference type="VEuPathDB" id="PiroplasmaDB:BMR1_03g01915"/>
<organism evidence="1 2">
    <name type="scientific">Babesia microti (strain RI)</name>
    <dbReference type="NCBI Taxonomy" id="1133968"/>
    <lineage>
        <taxon>Eukaryota</taxon>
        <taxon>Sar</taxon>
        <taxon>Alveolata</taxon>
        <taxon>Apicomplexa</taxon>
        <taxon>Aconoidasida</taxon>
        <taxon>Piroplasmida</taxon>
        <taxon>Babesiidae</taxon>
        <taxon>Babesia</taxon>
    </lineage>
</organism>
<accession>A0A0K3AN90</accession>
<proteinExistence type="predicted"/>
<reference evidence="1 2" key="3">
    <citation type="journal article" date="2016" name="Sci. Rep.">
        <title>Genome-wide diversity and gene expression profiling of Babesia microti isolates identify polymorphic genes that mediate host-pathogen interactions.</title>
        <authorList>
            <person name="Silva J.C."/>
            <person name="Cornillot E."/>
            <person name="McCracken C."/>
            <person name="Usmani-Brown S."/>
            <person name="Dwivedi A."/>
            <person name="Ifeonu O.O."/>
            <person name="Crabtree J."/>
            <person name="Gotia H.T."/>
            <person name="Virji A.Z."/>
            <person name="Reynes C."/>
            <person name="Colinge J."/>
            <person name="Kumar V."/>
            <person name="Lawres L."/>
            <person name="Pazzi J.E."/>
            <person name="Pablo J.V."/>
            <person name="Hung C."/>
            <person name="Brancato J."/>
            <person name="Kumari P."/>
            <person name="Orvis J."/>
            <person name="Tretina K."/>
            <person name="Chibucos M."/>
            <person name="Ott S."/>
            <person name="Sadzewicz L."/>
            <person name="Sengamalay N."/>
            <person name="Shetty A.C."/>
            <person name="Su Q."/>
            <person name="Tallon L."/>
            <person name="Fraser C.M."/>
            <person name="Frutos R."/>
            <person name="Molina D.M."/>
            <person name="Krause P.J."/>
            <person name="Ben Mamoun C."/>
        </authorList>
    </citation>
    <scope>NUCLEOTIDE SEQUENCE [LARGE SCALE GENOMIC DNA]</scope>
    <source>
        <strain evidence="1 2">RI</strain>
    </source>
</reference>
<dbReference type="AlphaFoldDB" id="A0A0K3AN90"/>
<reference evidence="1 2" key="1">
    <citation type="journal article" date="2012" name="Nucleic Acids Res.">
        <title>Sequencing of the smallest Apicomplexan genome from the human pathogen Babesia microti.</title>
        <authorList>
            <person name="Cornillot E."/>
            <person name="Hadj-Kaddour K."/>
            <person name="Dassouli A."/>
            <person name="Noel B."/>
            <person name="Ranwez V."/>
            <person name="Vacherie B."/>
            <person name="Augagneur Y."/>
            <person name="Bres V."/>
            <person name="Duclos A."/>
            <person name="Randazzo S."/>
            <person name="Carcy B."/>
            <person name="Debierre-Grockiego F."/>
            <person name="Delbecq S."/>
            <person name="Moubri-Menage K."/>
            <person name="Shams-Eldin H."/>
            <person name="Usmani-Brown S."/>
            <person name="Bringaud F."/>
            <person name="Wincker P."/>
            <person name="Vivares C.P."/>
            <person name="Schwarz R.T."/>
            <person name="Schetters T.P."/>
            <person name="Krause P.J."/>
            <person name="Gorenflot A."/>
            <person name="Berry V."/>
            <person name="Barbe V."/>
            <person name="Ben Mamoun C."/>
        </authorList>
    </citation>
    <scope>NUCLEOTIDE SEQUENCE [LARGE SCALE GENOMIC DNA]</scope>
    <source>
        <strain evidence="1 2">RI</strain>
    </source>
</reference>
<dbReference type="EMBL" id="LN871598">
    <property type="protein sequence ID" value="CTQ40982.1"/>
    <property type="molecule type" value="Genomic_DNA"/>
</dbReference>
<sequence>MSELNTDIQYVRVCICEWSKVLRIVKINVKVLEILYEKLLLLNNYEVYVFSDLLGSYAAEMNIYNQQIIKQFDQLIHDIGIAKQKIENFKPNHSSSQVIKTIAPANVLNKYLFQQESKIERCLCDIITNISMFKCHMDKISKIASICTVKMNRYTDIEFTDVFKLLCNVYLVIRSDFEKMQNKFNGLFQVHRELMLIHDDIGYRNYSLMKVIGQLREESFDTSILVNMDRQLAKSQAVVH</sequence>